<dbReference type="KEGG" id="tni:TVNIR_2976"/>
<dbReference type="Pfam" id="PF02657">
    <property type="entry name" value="SufE"/>
    <property type="match status" value="1"/>
</dbReference>
<accession>L0DZY5</accession>
<dbReference type="PANTHER" id="PTHR43597">
    <property type="entry name" value="SULFUR ACCEPTOR PROTEIN CSDE"/>
    <property type="match status" value="1"/>
</dbReference>
<dbReference type="Proteomes" id="UP000010809">
    <property type="component" value="Chromosome"/>
</dbReference>
<dbReference type="AlphaFoldDB" id="L0DZY5"/>
<dbReference type="EMBL" id="CP003989">
    <property type="protein sequence ID" value="AGA34613.1"/>
    <property type="molecule type" value="Genomic_DNA"/>
</dbReference>
<evidence type="ECO:0000313" key="3">
    <source>
        <dbReference type="EMBL" id="AGA34613.1"/>
    </source>
</evidence>
<dbReference type="SUPFAM" id="SSF82649">
    <property type="entry name" value="SufE/NifU"/>
    <property type="match status" value="1"/>
</dbReference>
<dbReference type="STRING" id="1255043.TVNIR_2976"/>
<sequence length="142" mass="16386">MMTLDEVVETFELLGDWDQRYQYLVELGQRLPPLPENARLEENRVKGCMSQVWVKAYRDPDQEGRIRYHGDCDTSIIKGVLTLLIQIADGRRVEAIEELDVDEFFERLRLGDHLSPNRHVGVYAIVDLMKTQARALVQQASA</sequence>
<comment type="similarity">
    <text evidence="1">Belongs to the SufE family.</text>
</comment>
<dbReference type="Gene3D" id="3.90.1010.10">
    <property type="match status" value="1"/>
</dbReference>
<reference evidence="3" key="1">
    <citation type="submission" date="2015-12" db="EMBL/GenBank/DDBJ databases">
        <authorList>
            <person name="Tikhonova T.V."/>
            <person name="Pavlov A.R."/>
            <person name="Beletsky A.V."/>
            <person name="Mardanov A.V."/>
            <person name="Sorokin D.Y."/>
            <person name="Ravin N.V."/>
            <person name="Popov V.O."/>
        </authorList>
    </citation>
    <scope>NUCLEOTIDE SEQUENCE</scope>
    <source>
        <strain evidence="3">DSM 14787</strain>
    </source>
</reference>
<feature type="domain" description="Fe-S metabolism associated" evidence="2">
    <location>
        <begin position="8"/>
        <end position="131"/>
    </location>
</feature>
<gene>
    <name evidence="3" type="primary">sufE [H]</name>
    <name evidence="3" type="ordered locus">TVNIR_2976</name>
</gene>
<dbReference type="eggNOG" id="COG2166">
    <property type="taxonomic scope" value="Bacteria"/>
</dbReference>
<proteinExistence type="inferred from homology"/>
<name>L0DZY5_THIND</name>
<dbReference type="RefSeq" id="WP_015259721.1">
    <property type="nucleotide sequence ID" value="NC_019902.2"/>
</dbReference>
<dbReference type="InterPro" id="IPR003808">
    <property type="entry name" value="Fe-S_metab-assoc_dom"/>
</dbReference>
<evidence type="ECO:0000256" key="1">
    <source>
        <dbReference type="ARBA" id="ARBA00010282"/>
    </source>
</evidence>
<dbReference type="OrthoDB" id="9799320at2"/>
<dbReference type="PATRIC" id="fig|1255043.3.peg.3002"/>
<evidence type="ECO:0000313" key="4">
    <source>
        <dbReference type="Proteomes" id="UP000010809"/>
    </source>
</evidence>
<protein>
    <submittedName>
        <fullName evidence="3">Sulfur acceptor protein SufE for iron-sulfur cluster assembly</fullName>
    </submittedName>
</protein>
<organism evidence="3 4">
    <name type="scientific">Thioalkalivibrio nitratireducens (strain DSM 14787 / UNIQEM 213 / ALEN2)</name>
    <dbReference type="NCBI Taxonomy" id="1255043"/>
    <lineage>
        <taxon>Bacteria</taxon>
        <taxon>Pseudomonadati</taxon>
        <taxon>Pseudomonadota</taxon>
        <taxon>Gammaproteobacteria</taxon>
        <taxon>Chromatiales</taxon>
        <taxon>Ectothiorhodospiraceae</taxon>
        <taxon>Thioalkalivibrio</taxon>
    </lineage>
</organism>
<dbReference type="HOGENOM" id="CLU_124502_0_0_6"/>
<keyword evidence="4" id="KW-1185">Reference proteome</keyword>
<dbReference type="PANTHER" id="PTHR43597:SF5">
    <property type="entry name" value="SUFE-LIKE PROTEIN 2, CHLOROPLASTIC"/>
    <property type="match status" value="1"/>
</dbReference>
<evidence type="ECO:0000259" key="2">
    <source>
        <dbReference type="Pfam" id="PF02657"/>
    </source>
</evidence>